<feature type="transmembrane region" description="Helical" evidence="2">
    <location>
        <begin position="12"/>
        <end position="30"/>
    </location>
</feature>
<dbReference type="Gene3D" id="1.20.1640.10">
    <property type="entry name" value="Multidrug efflux transporter AcrB transmembrane domain"/>
    <property type="match status" value="2"/>
</dbReference>
<gene>
    <name evidence="3" type="ORF">ACG00X_22535</name>
</gene>
<dbReference type="PANTHER" id="PTHR32063:SF77">
    <property type="entry name" value="ACR FAMILY TRANSPORT PROTEIN"/>
    <property type="match status" value="1"/>
</dbReference>
<keyword evidence="2" id="KW-0472">Membrane</keyword>
<protein>
    <submittedName>
        <fullName evidence="3">Efflux RND transporter permease subunit</fullName>
    </submittedName>
</protein>
<reference evidence="3 4" key="1">
    <citation type="submission" date="2024-09" db="EMBL/GenBank/DDBJ databases">
        <title>Novel species of the genus Pelomonas and Roseateles isolated from streams.</title>
        <authorList>
            <person name="Lu H."/>
        </authorList>
    </citation>
    <scope>NUCLEOTIDE SEQUENCE [LARGE SCALE GENOMIC DNA]</scope>
    <source>
        <strain evidence="3 4">BYS96W</strain>
    </source>
</reference>
<evidence type="ECO:0000256" key="2">
    <source>
        <dbReference type="SAM" id="Phobius"/>
    </source>
</evidence>
<feature type="transmembrane region" description="Helical" evidence="2">
    <location>
        <begin position="359"/>
        <end position="379"/>
    </location>
</feature>
<feature type="transmembrane region" description="Helical" evidence="2">
    <location>
        <begin position="877"/>
        <end position="897"/>
    </location>
</feature>
<dbReference type="RefSeq" id="WP_394491810.1">
    <property type="nucleotide sequence ID" value="NZ_JBIGIA010000026.1"/>
</dbReference>
<feature type="transmembrane region" description="Helical" evidence="2">
    <location>
        <begin position="462"/>
        <end position="489"/>
    </location>
</feature>
<dbReference type="Proteomes" id="UP001606305">
    <property type="component" value="Unassembled WGS sequence"/>
</dbReference>
<feature type="transmembrane region" description="Helical" evidence="2">
    <location>
        <begin position="903"/>
        <end position="929"/>
    </location>
</feature>
<dbReference type="SUPFAM" id="SSF82866">
    <property type="entry name" value="Multidrug efflux transporter AcrB transmembrane domain"/>
    <property type="match status" value="2"/>
</dbReference>
<sequence>MFNVSRWSIANPVPAIMLFLMLTAGGLYGFSRMKIQQFPDIELPTIVVSASLPGAAPAQMETEVARKIENSVATVQGVKHIYTKVQDGMATVTIEYRLEKPLQEAQDDTRDAVSRIRADLPADLRDPVITKMNLSGAPILTYTVSSSSMDDEALSWFVDNQVAKRLLAVRGVGSVARVGGVTRELQVALDPARMLALGVTAAEVSRQLKQVQQEAPGGRAQLGGAEQSLRTIATVQTAAELAAMDIPLNDGRHVRLEQVASVADTLAERRSGAFLNGKPVVGFEIVRAKGAGEVDVAERLRAALEELKTAHPDITVTEAFNFVDPVIENYHGSLSLLLEGAFLAVVVVWFFLRDWRATLVSAVALPLSAIPTFLVMQWMGFTLNVVTLLSLSLVIGVLVDDAIVEIENIMRHLTMGKTPLEAAREAADEIGLAVIATTFTLIAVFLPTAFMSGVVGKFFVQFGWTASIAVFFSLVVARVLTPMMAAYVLKPPKHAHKEPFWMPRYLRTARWAFTHKGKTLAITAAFSVAACTPLFLGAIPGAFLPPDDLSQTQISIELPPGSTYEQTAAIAEQARAAAAAHPHVKLVYTAVGGGSAGSDPFAMGGAAESRKATLTLNLTPRKERRGTSKQQIERELRERLEHIAGARLKVTFGGSNDKYQLVLAGEDGEALTQHAAKVEKDLRTLTGIGQVTSSSSLQRPELIVRPDAARAADLGVSTAAIADTLRIATAGDYDQLLPKLNLSQRQIPIVVRLPDAARADLALLGELTVPGARGPVPLRQVADLSLTSGPAQIDRYDRLRNVNFEIELNGQPLSEVQAAAAALPSIANLPPGIATAEIGDAEAFAELGQGFLLAMGTGVACIYIVLVLLFHAWVQPVTILGALVLSIPGAILALFVTGTDLSMPAMIGMIMLMGIATKNSILLVEYAIVAQRDEGLSRLDALLDACHKRARPIVMTTLAMGAGMMPIALGFGTDPSFRAPMAIVVIGGLITSTLLSLLVIPVLYEVVDDFIQRVTRRRGAAHGEPVLQPTRDNS</sequence>
<accession>A0ABW7GCD0</accession>
<name>A0ABW7GCD0_9BURK</name>
<feature type="transmembrane region" description="Helical" evidence="2">
    <location>
        <begin position="851"/>
        <end position="870"/>
    </location>
</feature>
<comment type="caution">
    <text evidence="3">The sequence shown here is derived from an EMBL/GenBank/DDBJ whole genome shotgun (WGS) entry which is preliminary data.</text>
</comment>
<dbReference type="PANTHER" id="PTHR32063">
    <property type="match status" value="1"/>
</dbReference>
<dbReference type="Gene3D" id="3.30.70.1440">
    <property type="entry name" value="Multidrug efflux transporter AcrB pore domain"/>
    <property type="match status" value="1"/>
</dbReference>
<dbReference type="InterPro" id="IPR027463">
    <property type="entry name" value="AcrB_DN_DC_subdom"/>
</dbReference>
<evidence type="ECO:0000313" key="3">
    <source>
        <dbReference type="EMBL" id="MFG6459622.1"/>
    </source>
</evidence>
<feature type="transmembrane region" description="Helical" evidence="2">
    <location>
        <begin position="981"/>
        <end position="1007"/>
    </location>
</feature>
<feature type="transmembrane region" description="Helical" evidence="2">
    <location>
        <begin position="430"/>
        <end position="450"/>
    </location>
</feature>
<dbReference type="InterPro" id="IPR001036">
    <property type="entry name" value="Acrflvin-R"/>
</dbReference>
<proteinExistence type="predicted"/>
<dbReference type="PRINTS" id="PR00702">
    <property type="entry name" value="ACRIFLAVINRP"/>
</dbReference>
<dbReference type="Pfam" id="PF00873">
    <property type="entry name" value="ACR_tran"/>
    <property type="match status" value="1"/>
</dbReference>
<dbReference type="Gene3D" id="3.30.70.1430">
    <property type="entry name" value="Multidrug efflux transporter AcrB pore domain"/>
    <property type="match status" value="2"/>
</dbReference>
<dbReference type="Gene3D" id="3.30.2090.10">
    <property type="entry name" value="Multidrug efflux transporter AcrB TolC docking domain, DN and DC subdomains"/>
    <property type="match status" value="2"/>
</dbReference>
<feature type="transmembrane region" description="Helical" evidence="2">
    <location>
        <begin position="520"/>
        <end position="544"/>
    </location>
</feature>
<keyword evidence="4" id="KW-1185">Reference proteome</keyword>
<feature type="transmembrane region" description="Helical" evidence="2">
    <location>
        <begin position="950"/>
        <end position="969"/>
    </location>
</feature>
<evidence type="ECO:0000256" key="1">
    <source>
        <dbReference type="SAM" id="MobiDB-lite"/>
    </source>
</evidence>
<feature type="region of interest" description="Disordered" evidence="1">
    <location>
        <begin position="612"/>
        <end position="631"/>
    </location>
</feature>
<dbReference type="Gene3D" id="3.30.70.1320">
    <property type="entry name" value="Multidrug efflux transporter AcrB pore domain like"/>
    <property type="match status" value="1"/>
</dbReference>
<dbReference type="SUPFAM" id="SSF82693">
    <property type="entry name" value="Multidrug efflux transporter AcrB pore domain, PN1, PN2, PC1 and PC2 subdomains"/>
    <property type="match status" value="3"/>
</dbReference>
<feature type="transmembrane region" description="Helical" evidence="2">
    <location>
        <begin position="330"/>
        <end position="352"/>
    </location>
</feature>
<dbReference type="SUPFAM" id="SSF82714">
    <property type="entry name" value="Multidrug efflux transporter AcrB TolC docking domain, DN and DC subdomains"/>
    <property type="match status" value="2"/>
</dbReference>
<feature type="transmembrane region" description="Helical" evidence="2">
    <location>
        <begin position="385"/>
        <end position="409"/>
    </location>
</feature>
<keyword evidence="2" id="KW-0812">Transmembrane</keyword>
<keyword evidence="2" id="KW-1133">Transmembrane helix</keyword>
<dbReference type="EMBL" id="JBIGIA010000026">
    <property type="protein sequence ID" value="MFG6459622.1"/>
    <property type="molecule type" value="Genomic_DNA"/>
</dbReference>
<organism evidence="3 4">
    <name type="scientific">Pelomonas nitida</name>
    <dbReference type="NCBI Taxonomy" id="3299027"/>
    <lineage>
        <taxon>Bacteria</taxon>
        <taxon>Pseudomonadati</taxon>
        <taxon>Pseudomonadota</taxon>
        <taxon>Betaproteobacteria</taxon>
        <taxon>Burkholderiales</taxon>
        <taxon>Sphaerotilaceae</taxon>
        <taxon>Roseateles</taxon>
    </lineage>
</organism>
<evidence type="ECO:0000313" key="4">
    <source>
        <dbReference type="Proteomes" id="UP001606305"/>
    </source>
</evidence>